<dbReference type="InterPro" id="IPR001563">
    <property type="entry name" value="Peptidase_S10"/>
</dbReference>
<evidence type="ECO:0000256" key="4">
    <source>
        <dbReference type="ARBA" id="ARBA00022801"/>
    </source>
</evidence>
<accession>A0A6P8CVD8</accession>
<dbReference type="PRINTS" id="PR00724">
    <property type="entry name" value="CRBOXYPTASEC"/>
</dbReference>
<dbReference type="SUPFAM" id="SSF53474">
    <property type="entry name" value="alpha/beta-Hydrolases"/>
    <property type="match status" value="1"/>
</dbReference>
<dbReference type="Gene3D" id="3.40.50.1820">
    <property type="entry name" value="alpha/beta hydrolase"/>
    <property type="match status" value="1"/>
</dbReference>
<dbReference type="PROSITE" id="PS00560">
    <property type="entry name" value="CARBOXYPEPT_SER_HIS"/>
    <property type="match status" value="1"/>
</dbReference>
<keyword evidence="2" id="KW-0121">Carboxypeptidase</keyword>
<dbReference type="PANTHER" id="PTHR11802">
    <property type="entry name" value="SERINE PROTEASE FAMILY S10 SERINE CARBOXYPEPTIDASE"/>
    <property type="match status" value="1"/>
</dbReference>
<dbReference type="GO" id="GO:0006508">
    <property type="term" value="P:proteolysis"/>
    <property type="evidence" value="ECO:0007669"/>
    <property type="project" value="UniProtKB-KW"/>
</dbReference>
<evidence type="ECO:0000256" key="3">
    <source>
        <dbReference type="ARBA" id="ARBA00022670"/>
    </source>
</evidence>
<dbReference type="RefSeq" id="XP_031383543.1">
    <property type="nucleotide sequence ID" value="XM_031527683.1"/>
</dbReference>
<name>A0A6P8CVD8_PUNGR</name>
<protein>
    <submittedName>
        <fullName evidence="8">Serine carboxypeptidase-like 13 isoform X1</fullName>
    </submittedName>
</protein>
<dbReference type="GeneID" id="116197516"/>
<dbReference type="GO" id="GO:0016747">
    <property type="term" value="F:acyltransferase activity, transferring groups other than amino-acyl groups"/>
    <property type="evidence" value="ECO:0007669"/>
    <property type="project" value="TreeGrafter"/>
</dbReference>
<dbReference type="GO" id="GO:0019748">
    <property type="term" value="P:secondary metabolic process"/>
    <property type="evidence" value="ECO:0007669"/>
    <property type="project" value="TreeGrafter"/>
</dbReference>
<dbReference type="InterPro" id="IPR033124">
    <property type="entry name" value="Ser_caboxypep_his_AS"/>
</dbReference>
<keyword evidence="4" id="KW-0378">Hydrolase</keyword>
<evidence type="ECO:0000256" key="5">
    <source>
        <dbReference type="ARBA" id="ARBA00023180"/>
    </source>
</evidence>
<keyword evidence="5" id="KW-0325">Glycoprotein</keyword>
<evidence type="ECO:0000256" key="2">
    <source>
        <dbReference type="ARBA" id="ARBA00022645"/>
    </source>
</evidence>
<dbReference type="Proteomes" id="UP000515151">
    <property type="component" value="Chromosome 2"/>
</dbReference>
<evidence type="ECO:0000256" key="6">
    <source>
        <dbReference type="SAM" id="SignalP"/>
    </source>
</evidence>
<dbReference type="Gene3D" id="3.40.50.12670">
    <property type="match status" value="1"/>
</dbReference>
<dbReference type="FunFam" id="3.40.50.12670:FF:000002">
    <property type="entry name" value="Carboxypeptidase"/>
    <property type="match status" value="1"/>
</dbReference>
<dbReference type="GO" id="GO:0004185">
    <property type="term" value="F:serine-type carboxypeptidase activity"/>
    <property type="evidence" value="ECO:0007669"/>
    <property type="project" value="InterPro"/>
</dbReference>
<dbReference type="Pfam" id="PF00450">
    <property type="entry name" value="Peptidase_S10"/>
    <property type="match status" value="1"/>
</dbReference>
<keyword evidence="6" id="KW-0732">Signal</keyword>
<comment type="similarity">
    <text evidence="1">Belongs to the peptidase S10 family.</text>
</comment>
<evidence type="ECO:0000313" key="7">
    <source>
        <dbReference type="Proteomes" id="UP000515151"/>
    </source>
</evidence>
<proteinExistence type="inferred from homology"/>
<reference evidence="8" key="2">
    <citation type="submission" date="2025-08" db="UniProtKB">
        <authorList>
            <consortium name="RefSeq"/>
        </authorList>
    </citation>
    <scope>IDENTIFICATION</scope>
    <source>
        <tissue evidence="8">Leaf</tissue>
    </source>
</reference>
<dbReference type="OrthoDB" id="443318at2759"/>
<feature type="chain" id="PRO_5027910587" evidence="6">
    <location>
        <begin position="18"/>
        <end position="476"/>
    </location>
</feature>
<sequence>MRFILLVWFLILDVVQSQSVVKTLPGFSGELPFKLETGYIGVGQSNGVQLFYYFVESERSPRDDPLMIWLTGGPGCSGLAALLYEIGPLRFDYAKSSAGNKPTLALNPYSWTKVANIIFLDQFAGAGFSYSTTQEGYYNGDYKSIAEIYEFLRKWFRDVHPEFLPNPLYISGGSYTGLTIPVIIQHILDDNRAGQQPQLNLKGYVLGNPLADVTSDLNLRITFAHGHALISDQLYESLKKNCKGKYVNADPANVACALDLQVYDWCVGKLFDENILEPHCRSSESHKPNTFQWARNNLGDGLEPINERTATQLPAEPWCREHNYILSHIWANAKIVQEALYVREGKKTGWMKCNISSTYAYEIMNVMDYHQNFTRTGLQALIYSGDHDSVVPYVATEAWIERLNISLNSEWEPWFADGQVAGYTMQYTHNSFVLTYATIKGAGHAAPEYKPQQSQAMLKRWFAYYPLLRADQHSPS</sequence>
<evidence type="ECO:0000313" key="8">
    <source>
        <dbReference type="RefSeq" id="XP_031383543.1"/>
    </source>
</evidence>
<gene>
    <name evidence="8" type="primary">LOC116197516</name>
</gene>
<organism evidence="7 8">
    <name type="scientific">Punica granatum</name>
    <name type="common">Pomegranate</name>
    <dbReference type="NCBI Taxonomy" id="22663"/>
    <lineage>
        <taxon>Eukaryota</taxon>
        <taxon>Viridiplantae</taxon>
        <taxon>Streptophyta</taxon>
        <taxon>Embryophyta</taxon>
        <taxon>Tracheophyta</taxon>
        <taxon>Spermatophyta</taxon>
        <taxon>Magnoliopsida</taxon>
        <taxon>eudicotyledons</taxon>
        <taxon>Gunneridae</taxon>
        <taxon>Pentapetalae</taxon>
        <taxon>rosids</taxon>
        <taxon>malvids</taxon>
        <taxon>Myrtales</taxon>
        <taxon>Lythraceae</taxon>
        <taxon>Punica</taxon>
    </lineage>
</organism>
<dbReference type="AlphaFoldDB" id="A0A6P8CVD8"/>
<reference evidence="7" key="1">
    <citation type="journal article" date="2020" name="Plant Biotechnol. J.">
        <title>The pomegranate (Punica granatum L.) draft genome dissects genetic divergence between soft- and hard-seeded cultivars.</title>
        <authorList>
            <person name="Luo X."/>
            <person name="Li H."/>
            <person name="Wu Z."/>
            <person name="Yao W."/>
            <person name="Zhao P."/>
            <person name="Cao D."/>
            <person name="Yu H."/>
            <person name="Li K."/>
            <person name="Poudel K."/>
            <person name="Zhao D."/>
            <person name="Zhang F."/>
            <person name="Xia X."/>
            <person name="Chen L."/>
            <person name="Wang Q."/>
            <person name="Jing D."/>
            <person name="Cao S."/>
        </authorList>
    </citation>
    <scope>NUCLEOTIDE SEQUENCE [LARGE SCALE GENOMIC DNA]</scope>
    <source>
        <strain evidence="7">cv. Tunisia</strain>
    </source>
</reference>
<dbReference type="PANTHER" id="PTHR11802:SF224">
    <property type="entry name" value="SERINE CARBOXYPEPTIDASE-LIKE 7 ISOFORM X1"/>
    <property type="match status" value="1"/>
</dbReference>
<feature type="signal peptide" evidence="6">
    <location>
        <begin position="1"/>
        <end position="17"/>
    </location>
</feature>
<dbReference type="FunFam" id="3.40.50.1820:FF:000072">
    <property type="entry name" value="Serine carboxypeptidase-like 19"/>
    <property type="match status" value="1"/>
</dbReference>
<keyword evidence="7" id="KW-1185">Reference proteome</keyword>
<evidence type="ECO:0000256" key="1">
    <source>
        <dbReference type="ARBA" id="ARBA00009431"/>
    </source>
</evidence>
<keyword evidence="3" id="KW-0645">Protease</keyword>
<dbReference type="InterPro" id="IPR029058">
    <property type="entry name" value="AB_hydrolase_fold"/>
</dbReference>